<dbReference type="GO" id="GO:0005524">
    <property type="term" value="F:ATP binding"/>
    <property type="evidence" value="ECO:0007669"/>
    <property type="project" value="UniProtKB-KW"/>
</dbReference>
<dbReference type="PANTHER" id="PTHR42788:SF13">
    <property type="entry name" value="ALIPHATIC SULFONATES IMPORT ATP-BINDING PROTEIN SSUB"/>
    <property type="match status" value="1"/>
</dbReference>
<evidence type="ECO:0000256" key="3">
    <source>
        <dbReference type="ARBA" id="ARBA00022475"/>
    </source>
</evidence>
<dbReference type="InterPro" id="IPR027417">
    <property type="entry name" value="P-loop_NTPase"/>
</dbReference>
<keyword evidence="5 8" id="KW-0067">ATP-binding</keyword>
<dbReference type="PANTHER" id="PTHR42788">
    <property type="entry name" value="TAURINE IMPORT ATP-BINDING PROTEIN-RELATED"/>
    <property type="match status" value="1"/>
</dbReference>
<feature type="region of interest" description="Disordered" evidence="6">
    <location>
        <begin position="1"/>
        <end position="35"/>
    </location>
</feature>
<proteinExistence type="inferred from homology"/>
<name>A0ABW1AWH9_9RHOO</name>
<dbReference type="PROSITE" id="PS00211">
    <property type="entry name" value="ABC_TRANSPORTER_1"/>
    <property type="match status" value="1"/>
</dbReference>
<dbReference type="SUPFAM" id="SSF52540">
    <property type="entry name" value="P-loop containing nucleoside triphosphate hydrolases"/>
    <property type="match status" value="1"/>
</dbReference>
<evidence type="ECO:0000256" key="1">
    <source>
        <dbReference type="ARBA" id="ARBA00005417"/>
    </source>
</evidence>
<dbReference type="RefSeq" id="WP_232516432.1">
    <property type="nucleotide sequence ID" value="NZ_JBHSOG010000097.1"/>
</dbReference>
<evidence type="ECO:0000259" key="7">
    <source>
        <dbReference type="PROSITE" id="PS50893"/>
    </source>
</evidence>
<keyword evidence="3" id="KW-0472">Membrane</keyword>
<feature type="compositionally biased region" description="Low complexity" evidence="6">
    <location>
        <begin position="19"/>
        <end position="33"/>
    </location>
</feature>
<dbReference type="PROSITE" id="PS50893">
    <property type="entry name" value="ABC_TRANSPORTER_2"/>
    <property type="match status" value="1"/>
</dbReference>
<evidence type="ECO:0000313" key="8">
    <source>
        <dbReference type="EMBL" id="MFC5771630.1"/>
    </source>
</evidence>
<comment type="similarity">
    <text evidence="1">Belongs to the ABC transporter superfamily.</text>
</comment>
<gene>
    <name evidence="8" type="ORF">ACFPTN_19815</name>
</gene>
<dbReference type="Proteomes" id="UP001595974">
    <property type="component" value="Unassembled WGS sequence"/>
</dbReference>
<organism evidence="8 9">
    <name type="scientific">Thauera sinica</name>
    <dbReference type="NCBI Taxonomy" id="2665146"/>
    <lineage>
        <taxon>Bacteria</taxon>
        <taxon>Pseudomonadati</taxon>
        <taxon>Pseudomonadota</taxon>
        <taxon>Betaproteobacteria</taxon>
        <taxon>Rhodocyclales</taxon>
        <taxon>Zoogloeaceae</taxon>
        <taxon>Thauera</taxon>
    </lineage>
</organism>
<evidence type="ECO:0000256" key="6">
    <source>
        <dbReference type="SAM" id="MobiDB-lite"/>
    </source>
</evidence>
<dbReference type="InterPro" id="IPR003439">
    <property type="entry name" value="ABC_transporter-like_ATP-bd"/>
</dbReference>
<evidence type="ECO:0000256" key="2">
    <source>
        <dbReference type="ARBA" id="ARBA00022448"/>
    </source>
</evidence>
<comment type="caution">
    <text evidence="8">The sequence shown here is derived from an EMBL/GenBank/DDBJ whole genome shotgun (WGS) entry which is preliminary data.</text>
</comment>
<keyword evidence="2" id="KW-0813">Transport</keyword>
<dbReference type="EMBL" id="JBHSOG010000097">
    <property type="protein sequence ID" value="MFC5771630.1"/>
    <property type="molecule type" value="Genomic_DNA"/>
</dbReference>
<evidence type="ECO:0000256" key="4">
    <source>
        <dbReference type="ARBA" id="ARBA00022741"/>
    </source>
</evidence>
<keyword evidence="4" id="KW-0547">Nucleotide-binding</keyword>
<dbReference type="SMART" id="SM00382">
    <property type="entry name" value="AAA"/>
    <property type="match status" value="1"/>
</dbReference>
<accession>A0ABW1AWH9</accession>
<sequence>MSMDDALDVRRTGPDGTHSGAATGGAASPSAATCPPPSAGLRVAGLRHAYGRDEVLADIGFEVRSGESVALVGPSGCGKTTLLHLCADLLAVQAGEVENRFAATAFMFQQARLLPWKTALDNIALGLKATGMARRARHERAHALALRLGLAARDLDKFPHQLSGGMQSRVALARALVLEPDLLLLDEPFSALDVGLKEELYRLLLDHQAARGTAVLMITHDLMEAVRLSHAILVMAPAPGRIVGRFELARPAALRDESWVYRHTAELLQTPELRTGFGLPPPAMPACRPVTDGWQSAPDLRPLAPAVPAGPAARTGRCGA</sequence>
<evidence type="ECO:0000256" key="5">
    <source>
        <dbReference type="ARBA" id="ARBA00022840"/>
    </source>
</evidence>
<dbReference type="InterPro" id="IPR050166">
    <property type="entry name" value="ABC_transporter_ATP-bind"/>
</dbReference>
<dbReference type="InterPro" id="IPR017871">
    <property type="entry name" value="ABC_transporter-like_CS"/>
</dbReference>
<protein>
    <submittedName>
        <fullName evidence="8">ABC transporter ATP-binding protein</fullName>
    </submittedName>
</protein>
<dbReference type="Pfam" id="PF00005">
    <property type="entry name" value="ABC_tran"/>
    <property type="match status" value="1"/>
</dbReference>
<keyword evidence="9" id="KW-1185">Reference proteome</keyword>
<dbReference type="InterPro" id="IPR003593">
    <property type="entry name" value="AAA+_ATPase"/>
</dbReference>
<feature type="domain" description="ABC transporter" evidence="7">
    <location>
        <begin position="41"/>
        <end position="262"/>
    </location>
</feature>
<evidence type="ECO:0000313" key="9">
    <source>
        <dbReference type="Proteomes" id="UP001595974"/>
    </source>
</evidence>
<reference evidence="9" key="1">
    <citation type="journal article" date="2019" name="Int. J. Syst. Evol. Microbiol.">
        <title>The Global Catalogue of Microorganisms (GCM) 10K type strain sequencing project: providing services to taxonomists for standard genome sequencing and annotation.</title>
        <authorList>
            <consortium name="The Broad Institute Genomics Platform"/>
            <consortium name="The Broad Institute Genome Sequencing Center for Infectious Disease"/>
            <person name="Wu L."/>
            <person name="Ma J."/>
        </authorList>
    </citation>
    <scope>NUCLEOTIDE SEQUENCE [LARGE SCALE GENOMIC DNA]</scope>
    <source>
        <strain evidence="9">SHR3</strain>
    </source>
</reference>
<keyword evidence="3" id="KW-1003">Cell membrane</keyword>
<dbReference type="Gene3D" id="3.40.50.300">
    <property type="entry name" value="P-loop containing nucleotide triphosphate hydrolases"/>
    <property type="match status" value="1"/>
</dbReference>